<proteinExistence type="predicted"/>
<dbReference type="InterPro" id="IPR019734">
    <property type="entry name" value="TPR_rpt"/>
</dbReference>
<dbReference type="RefSeq" id="WP_036121015.1">
    <property type="nucleotide sequence ID" value="NZ_BMET01000001.1"/>
</dbReference>
<organism evidence="5 6">
    <name type="scientific">Mangrovimonas yunxiaonensis</name>
    <dbReference type="NCBI Taxonomy" id="1197477"/>
    <lineage>
        <taxon>Bacteria</taxon>
        <taxon>Pseudomonadati</taxon>
        <taxon>Bacteroidota</taxon>
        <taxon>Flavobacteriia</taxon>
        <taxon>Flavobacteriales</taxon>
        <taxon>Flavobacteriaceae</taxon>
        <taxon>Mangrovimonas</taxon>
    </lineage>
</organism>
<evidence type="ECO:0000313" key="6">
    <source>
        <dbReference type="Proteomes" id="UP000028521"/>
    </source>
</evidence>
<dbReference type="PROSITE" id="PS50005">
    <property type="entry name" value="TPR"/>
    <property type="match status" value="3"/>
</dbReference>
<feature type="repeat" description="TPR" evidence="3">
    <location>
        <begin position="49"/>
        <end position="82"/>
    </location>
</feature>
<name>A0A084TLJ8_9FLAO</name>
<dbReference type="PANTHER" id="PTHR44186">
    <property type="match status" value="1"/>
</dbReference>
<dbReference type="InterPro" id="IPR011990">
    <property type="entry name" value="TPR-like_helical_dom_sf"/>
</dbReference>
<feature type="repeat" description="TPR" evidence="3">
    <location>
        <begin position="287"/>
        <end position="320"/>
    </location>
</feature>
<evidence type="ECO:0000313" key="5">
    <source>
        <dbReference type="EMBL" id="KFB01584.1"/>
    </source>
</evidence>
<evidence type="ECO:0000256" key="2">
    <source>
        <dbReference type="ARBA" id="ARBA00022803"/>
    </source>
</evidence>
<dbReference type="Pfam" id="PF25068">
    <property type="entry name" value="ARM_TT21_4th"/>
    <property type="match status" value="1"/>
</dbReference>
<gene>
    <name evidence="5" type="ORF">IA57_07075</name>
</gene>
<reference evidence="6" key="2">
    <citation type="submission" date="2014-07" db="EMBL/GenBank/DDBJ databases">
        <title>Genome sequence of Mangrovimonas yunxiaonensis.</title>
        <authorList>
            <person name="Li Y."/>
            <person name="Zheng T."/>
        </authorList>
    </citation>
    <scope>NUCLEOTIDE SEQUENCE [LARGE SCALE GENOMIC DNA]</scope>
    <source>
        <strain evidence="6">LY01</strain>
    </source>
</reference>
<dbReference type="PANTHER" id="PTHR44186:SF1">
    <property type="entry name" value="BARDET-BIEDL SYNDROME 4 PROTEIN"/>
    <property type="match status" value="1"/>
</dbReference>
<evidence type="ECO:0000256" key="1">
    <source>
        <dbReference type="ARBA" id="ARBA00022737"/>
    </source>
</evidence>
<keyword evidence="1" id="KW-0677">Repeat</keyword>
<reference evidence="5 6" key="1">
    <citation type="journal article" date="2014" name="Genome Announc.">
        <title>Draft Genome Sequence of the Algicidal Bacterium Mangrovimonas yunxiaonensis Strain LY01.</title>
        <authorList>
            <person name="Li Y."/>
            <person name="Zhu H."/>
            <person name="Li C."/>
            <person name="Zhang H."/>
            <person name="Chen Z."/>
            <person name="Zheng W."/>
            <person name="Xu H."/>
            <person name="Zheng T."/>
        </authorList>
    </citation>
    <scope>NUCLEOTIDE SEQUENCE [LARGE SCALE GENOMIC DNA]</scope>
    <source>
        <strain evidence="5 6">LY01</strain>
    </source>
</reference>
<keyword evidence="2 3" id="KW-0802">TPR repeat</keyword>
<feature type="domain" description="Tetratricopeptide repeat protein 21A/21B fourth ARM" evidence="4">
    <location>
        <begin position="222"/>
        <end position="283"/>
    </location>
</feature>
<dbReference type="Gene3D" id="1.25.40.10">
    <property type="entry name" value="Tetratricopeptide repeat domain"/>
    <property type="match status" value="4"/>
</dbReference>
<comment type="caution">
    <text evidence="5">The sequence shown here is derived from an EMBL/GenBank/DDBJ whole genome shotgun (WGS) entry which is preliminary data.</text>
</comment>
<dbReference type="EMBL" id="JPFK01000005">
    <property type="protein sequence ID" value="KFB01584.1"/>
    <property type="molecule type" value="Genomic_DNA"/>
</dbReference>
<dbReference type="OrthoDB" id="9810596at2"/>
<accession>A0A084TLJ8</accession>
<keyword evidence="6" id="KW-1185">Reference proteome</keyword>
<feature type="repeat" description="TPR" evidence="3">
    <location>
        <begin position="218"/>
        <end position="251"/>
    </location>
</feature>
<sequence>MIRIIFACILLCYVKTEAQTSVLTKADSLYALGNYNKAITLYKTQPPNAKTGSKIAAAYEALGHYDKALAYYKTSVQADSSKLLTRYKYAKLLAKTKKQTLAESEFKALISTDSLNPNYQYQLGLVYQQENDSLAMVAFKKAFKLDTTHQKAIFKIAKYHLVQRQPDSVAHYTNIGLSSYENNVELISLNAQNDYYKGDNHSAISGFEKLLELNEKTLFIYEKLGTCYANTYNYAKAIAYFEEALSIAPEKPGNVFNLGMVYAHLKQFKKAETYIKKAIALQDVPLGNEYLQLGLLYNRQKKYNKGIAAFETAIQEAPENERAIFFLLNTKAEVLTHIDDKIKLHESFLKKYPKSSSEAIVKYRLSKLKEEKFMQGK</sequence>
<evidence type="ECO:0000256" key="3">
    <source>
        <dbReference type="PROSITE-ProRule" id="PRU00339"/>
    </source>
</evidence>
<dbReference type="STRING" id="1197477.IA57_07075"/>
<protein>
    <recommendedName>
        <fullName evidence="4">Tetratricopeptide repeat protein 21A/21B fourth ARM domain-containing protein</fullName>
    </recommendedName>
</protein>
<evidence type="ECO:0000259" key="4">
    <source>
        <dbReference type="Pfam" id="PF25068"/>
    </source>
</evidence>
<dbReference type="eggNOG" id="COG0457">
    <property type="taxonomic scope" value="Bacteria"/>
</dbReference>
<dbReference type="Proteomes" id="UP000028521">
    <property type="component" value="Unassembled WGS sequence"/>
</dbReference>
<dbReference type="InterPro" id="IPR056836">
    <property type="entry name" value="ARM_TT21_4th"/>
</dbReference>
<dbReference type="Pfam" id="PF13181">
    <property type="entry name" value="TPR_8"/>
    <property type="match status" value="2"/>
</dbReference>
<dbReference type="AlphaFoldDB" id="A0A084TLJ8"/>
<dbReference type="SMART" id="SM00028">
    <property type="entry name" value="TPR"/>
    <property type="match status" value="5"/>
</dbReference>
<dbReference type="SUPFAM" id="SSF48452">
    <property type="entry name" value="TPR-like"/>
    <property type="match status" value="1"/>
</dbReference>